<accession>A0A8X6PF03</accession>
<reference evidence="1" key="1">
    <citation type="submission" date="2020-08" db="EMBL/GenBank/DDBJ databases">
        <title>Multicomponent nature underlies the extraordinary mechanical properties of spider dragline silk.</title>
        <authorList>
            <person name="Kono N."/>
            <person name="Nakamura H."/>
            <person name="Mori M."/>
            <person name="Yoshida Y."/>
            <person name="Ohtoshi R."/>
            <person name="Malay A.D."/>
            <person name="Moran D.A.P."/>
            <person name="Tomita M."/>
            <person name="Numata K."/>
            <person name="Arakawa K."/>
        </authorList>
    </citation>
    <scope>NUCLEOTIDE SEQUENCE</scope>
</reference>
<evidence type="ECO:0000313" key="1">
    <source>
        <dbReference type="EMBL" id="GFT67259.1"/>
    </source>
</evidence>
<proteinExistence type="predicted"/>
<evidence type="ECO:0000313" key="2">
    <source>
        <dbReference type="Proteomes" id="UP000887013"/>
    </source>
</evidence>
<name>A0A8X6PF03_NEPPI</name>
<comment type="caution">
    <text evidence="1">The sequence shown here is derived from an EMBL/GenBank/DDBJ whole genome shotgun (WGS) entry which is preliminary data.</text>
</comment>
<gene>
    <name evidence="1" type="ORF">NPIL_535281</name>
</gene>
<organism evidence="1 2">
    <name type="scientific">Nephila pilipes</name>
    <name type="common">Giant wood spider</name>
    <name type="synonym">Nephila maculata</name>
    <dbReference type="NCBI Taxonomy" id="299642"/>
    <lineage>
        <taxon>Eukaryota</taxon>
        <taxon>Metazoa</taxon>
        <taxon>Ecdysozoa</taxon>
        <taxon>Arthropoda</taxon>
        <taxon>Chelicerata</taxon>
        <taxon>Arachnida</taxon>
        <taxon>Araneae</taxon>
        <taxon>Araneomorphae</taxon>
        <taxon>Entelegynae</taxon>
        <taxon>Araneoidea</taxon>
        <taxon>Nephilidae</taxon>
        <taxon>Nephila</taxon>
    </lineage>
</organism>
<dbReference type="Proteomes" id="UP000887013">
    <property type="component" value="Unassembled WGS sequence"/>
</dbReference>
<dbReference type="AlphaFoldDB" id="A0A8X6PF03"/>
<protein>
    <submittedName>
        <fullName evidence="1">Uncharacterized protein</fullName>
    </submittedName>
</protein>
<keyword evidence="2" id="KW-1185">Reference proteome</keyword>
<dbReference type="EMBL" id="BMAW01069092">
    <property type="protein sequence ID" value="GFT67259.1"/>
    <property type="molecule type" value="Genomic_DNA"/>
</dbReference>
<sequence>MDDMTTFIVIKAIPIAEAIVVANFIVEEIALKHGAPREMIRDKERLFLSNIAERLTKEGGVGLFGGAAATTGSRMLTSTSGFSSIVMVSVA</sequence>